<evidence type="ECO:0000256" key="7">
    <source>
        <dbReference type="ARBA" id="ARBA00024739"/>
    </source>
</evidence>
<name>A0AAJ1BFG3_9GAMM</name>
<dbReference type="GO" id="GO:0044781">
    <property type="term" value="P:bacterial-type flagellum organization"/>
    <property type="evidence" value="ECO:0007669"/>
    <property type="project" value="UniProtKB-KW"/>
</dbReference>
<dbReference type="Pfam" id="PF04316">
    <property type="entry name" value="FlgM"/>
    <property type="match status" value="1"/>
</dbReference>
<gene>
    <name evidence="11" type="primary">flgM</name>
    <name evidence="11" type="ORF">MJ923_05800</name>
</gene>
<feature type="compositionally biased region" description="Low complexity" evidence="9">
    <location>
        <begin position="23"/>
        <end position="37"/>
    </location>
</feature>
<evidence type="ECO:0000256" key="9">
    <source>
        <dbReference type="SAM" id="MobiDB-lite"/>
    </source>
</evidence>
<dbReference type="GO" id="GO:0045892">
    <property type="term" value="P:negative regulation of DNA-templated transcription"/>
    <property type="evidence" value="ECO:0007669"/>
    <property type="project" value="InterPro"/>
</dbReference>
<dbReference type="NCBIfam" id="TIGR03824">
    <property type="entry name" value="FlgM_jcvi"/>
    <property type="match status" value="1"/>
</dbReference>
<comment type="caution">
    <text evidence="11">The sequence shown here is derived from an EMBL/GenBank/DDBJ whole genome shotgun (WGS) entry which is preliminary data.</text>
</comment>
<reference evidence="11 12" key="1">
    <citation type="submission" date="2022-02" db="EMBL/GenBank/DDBJ databases">
        <title>The genome sequence of Shewanella sp. 3B26.</title>
        <authorList>
            <person name="Du J."/>
        </authorList>
    </citation>
    <scope>NUCLEOTIDE SEQUENCE [LARGE SCALE GENOMIC DNA]</scope>
    <source>
        <strain evidence="11 12">3B26</strain>
    </source>
</reference>
<keyword evidence="6" id="KW-0804">Transcription</keyword>
<evidence type="ECO:0000256" key="4">
    <source>
        <dbReference type="ARBA" id="ARBA00022795"/>
    </source>
</evidence>
<comment type="similarity">
    <text evidence="1">Belongs to the FlgM family.</text>
</comment>
<evidence type="ECO:0000313" key="11">
    <source>
        <dbReference type="EMBL" id="MCH4293815.1"/>
    </source>
</evidence>
<dbReference type="InterPro" id="IPR031316">
    <property type="entry name" value="FlgM_C"/>
</dbReference>
<evidence type="ECO:0000256" key="2">
    <source>
        <dbReference type="ARBA" id="ARBA00017823"/>
    </source>
</evidence>
<keyword evidence="3" id="KW-0678">Repressor</keyword>
<keyword evidence="12" id="KW-1185">Reference proteome</keyword>
<evidence type="ECO:0000256" key="3">
    <source>
        <dbReference type="ARBA" id="ARBA00022491"/>
    </source>
</evidence>
<feature type="region of interest" description="Disordered" evidence="9">
    <location>
        <begin position="1"/>
        <end position="37"/>
    </location>
</feature>
<accession>A0AAJ1BFG3</accession>
<proteinExistence type="inferred from homology"/>
<evidence type="ECO:0000313" key="12">
    <source>
        <dbReference type="Proteomes" id="UP001297581"/>
    </source>
</evidence>
<protein>
    <recommendedName>
        <fullName evidence="2">Negative regulator of flagellin synthesis</fullName>
    </recommendedName>
    <alternativeName>
        <fullName evidence="8">Anti-sigma-28 factor</fullName>
    </alternativeName>
</protein>
<evidence type="ECO:0000256" key="6">
    <source>
        <dbReference type="ARBA" id="ARBA00023163"/>
    </source>
</evidence>
<dbReference type="Proteomes" id="UP001297581">
    <property type="component" value="Unassembled WGS sequence"/>
</dbReference>
<keyword evidence="5" id="KW-0805">Transcription regulation</keyword>
<dbReference type="SUPFAM" id="SSF101498">
    <property type="entry name" value="Anti-sigma factor FlgM"/>
    <property type="match status" value="1"/>
</dbReference>
<keyword evidence="11" id="KW-0282">Flagellum</keyword>
<keyword evidence="4" id="KW-1005">Bacterial flagellum biogenesis</keyword>
<keyword evidence="11" id="KW-0966">Cell projection</keyword>
<dbReference type="InterPro" id="IPR035890">
    <property type="entry name" value="Anti-sigma-28_factor_FlgM_sf"/>
</dbReference>
<organism evidence="11 12">
    <name type="scientific">Shewanella zhuhaiensis</name>
    <dbReference type="NCBI Taxonomy" id="2919576"/>
    <lineage>
        <taxon>Bacteria</taxon>
        <taxon>Pseudomonadati</taxon>
        <taxon>Pseudomonadota</taxon>
        <taxon>Gammaproteobacteria</taxon>
        <taxon>Alteromonadales</taxon>
        <taxon>Shewanellaceae</taxon>
        <taxon>Shewanella</taxon>
    </lineage>
</organism>
<evidence type="ECO:0000256" key="1">
    <source>
        <dbReference type="ARBA" id="ARBA00005322"/>
    </source>
</evidence>
<evidence type="ECO:0000256" key="8">
    <source>
        <dbReference type="ARBA" id="ARBA00030117"/>
    </source>
</evidence>
<evidence type="ECO:0000259" key="10">
    <source>
        <dbReference type="Pfam" id="PF04316"/>
    </source>
</evidence>
<dbReference type="InterPro" id="IPR007412">
    <property type="entry name" value="FlgM"/>
</dbReference>
<dbReference type="EMBL" id="JAKUDL010000002">
    <property type="protein sequence ID" value="MCH4293815.1"/>
    <property type="molecule type" value="Genomic_DNA"/>
</dbReference>
<comment type="function">
    <text evidence="7">Responsible for the coupling of flagellin expression to flagellar assembly by preventing expression of the flagellin genes when a component of the middle class of proteins is defective. It negatively regulates flagellar genes by inhibiting the activity of FliA by directly binding to FliA.</text>
</comment>
<dbReference type="AlphaFoldDB" id="A0AAJ1BFG3"/>
<evidence type="ECO:0000256" key="5">
    <source>
        <dbReference type="ARBA" id="ARBA00023015"/>
    </source>
</evidence>
<keyword evidence="11" id="KW-0969">Cilium</keyword>
<feature type="domain" description="Anti-sigma-28 factor FlgM C-terminal" evidence="10">
    <location>
        <begin position="45"/>
        <end position="98"/>
    </location>
</feature>
<dbReference type="RefSeq" id="WP_240590294.1">
    <property type="nucleotide sequence ID" value="NZ_JAKUDL010000002.1"/>
</dbReference>
<sequence>MAIELPKNNAAANRVGNTASPLTSARSAQASAAQTAQAQVPQKADSFVITSQAQQLQSVQSKLASLPEVDQKKVAEIKQAIAEGRYKIDPEKLAANIARFEKEMQDLDQDA</sequence>